<keyword evidence="5" id="KW-1185">Reference proteome</keyword>
<dbReference type="EMBL" id="CCKQ01013702">
    <property type="protein sequence ID" value="CDW85402.1"/>
    <property type="molecule type" value="Genomic_DNA"/>
</dbReference>
<gene>
    <name evidence="4" type="primary">Contig5353.g5731</name>
    <name evidence="4" type="ORF">STYLEM_14477</name>
</gene>
<accession>A0A078AW13</accession>
<dbReference type="Gene3D" id="2.10.220.10">
    <property type="entry name" value="Hormone Receptor, Insulin-like Growth Factor Receptor 1, Chain A, domain 2"/>
    <property type="match status" value="1"/>
</dbReference>
<evidence type="ECO:0000313" key="4">
    <source>
        <dbReference type="EMBL" id="CDW85402.1"/>
    </source>
</evidence>
<dbReference type="OrthoDB" id="411811at2759"/>
<evidence type="ECO:0000256" key="2">
    <source>
        <dbReference type="SAM" id="MobiDB-lite"/>
    </source>
</evidence>
<name>A0A078AW13_STYLE</name>
<dbReference type="InParanoid" id="A0A078AW13"/>
<dbReference type="InterPro" id="IPR006212">
    <property type="entry name" value="Furin_repeat"/>
</dbReference>
<feature type="region of interest" description="Disordered" evidence="2">
    <location>
        <begin position="2251"/>
        <end position="2285"/>
    </location>
</feature>
<feature type="transmembrane region" description="Helical" evidence="3">
    <location>
        <begin position="2776"/>
        <end position="2795"/>
    </location>
</feature>
<dbReference type="PANTHER" id="PTHR11319">
    <property type="entry name" value="G PROTEIN-COUPLED RECEPTOR-RELATED"/>
    <property type="match status" value="1"/>
</dbReference>
<feature type="compositionally biased region" description="Low complexity" evidence="2">
    <location>
        <begin position="2268"/>
        <end position="2283"/>
    </location>
</feature>
<feature type="coiled-coil region" evidence="1">
    <location>
        <begin position="2853"/>
        <end position="2884"/>
    </location>
</feature>
<organism evidence="4 5">
    <name type="scientific">Stylonychia lemnae</name>
    <name type="common">Ciliate</name>
    <dbReference type="NCBI Taxonomy" id="5949"/>
    <lineage>
        <taxon>Eukaryota</taxon>
        <taxon>Sar</taxon>
        <taxon>Alveolata</taxon>
        <taxon>Ciliophora</taxon>
        <taxon>Intramacronucleata</taxon>
        <taxon>Spirotrichea</taxon>
        <taxon>Stichotrichia</taxon>
        <taxon>Sporadotrichida</taxon>
        <taxon>Oxytrichidae</taxon>
        <taxon>Stylonychinae</taxon>
        <taxon>Stylonychia</taxon>
    </lineage>
</organism>
<sequence length="3249" mass="366773">MITVTVDDVLDYYMVVINVCHLKLDLKPIFNVYSVKVDFIYLPIVLASIVRHIQIPYHFACLIVNQRDTNMLMTLNLEFAKIVETTVDHAILIMAAKCAYHRMSTKDGLIQLTQQSHKTFINARNVKTVNGALNANPQILEFARNVIHYSETIQFLQMMSLIVVLKKSHIRIPITAFRQHLQDQESAQCVMMAISLMSLIFARNCEETFVLDNGECKDCNSGKIAKASLNYYPQCSNCDSSGCLGCVNGFKDSSGNCVSKCPKGFYGYKDFSQRGKIANSICVECHEQCLESKSTLTLSIDIFVQPPPNIDFDATVQTGERDNPFMDIQDAITSMYERCADVIDTCTVTINLMKGTHWILRSTRKFYRPISIDSHSQNIKLTITPLYCNGDPDCYEDDTAQVIIKNKVRDRLNIPVGQGLTIKNVIIDSLDSMIDLDVQAPCLKLLEDCCQIDPITLKIQDVNTSTSYCSNEHIMITEECNIANGGSLIKFDISQETVLTRVLDRPPTLLIDGCQFKNFIFDFNTLIETNSYGGHIIIQNSKFERFSTCGAVLRNFRKFYQVNETMSFSILYNYKIRQNSYQKQIFDRLFEEDRAFVGHCLTDCESLTISKTNFTKFGIDIVANIDVNGEQIETTTLINPAFGMHRQGKILHLDNFNGPTNISENIFEYNILGYQSGCNILENEKSFKYDKDEDPDIIFQEEYPANDAYNSSFAQLKHLISIQNQLGSIQIRKNTFQGNSVIKGIINIDGTKNPEKIDPEVQDILIEENVFNQNFAYLSTIAIHIRRYFKSFDNYTLNDGYLPCGGVLINSNNFSNNFGCPLYGGSLIQMSCQAQETLDQFDQPKPLEITQNKFSHDEIMNLKDIVSQDFGSPNKNQFTLSNNNYFKNYGGYNEGMIDIRGMLWIQLKNESYIQNGENVQESTIALQKFKTSDNYIAYLYKNQTENTDSRMRLSKFFQPSWLPSEVIQDNFIYEQNLNATKGAFITIERFFGFVHFIDVDVSSFAGMLNSIYARTDLNLQRSYYLTNDIPVFAQTNTIIGFDQKSDLKGIIIIDKLQYQKAPNAGLIISTKFDRRTNAKTVQNCSFKNIISRAGGVFHIAKGNMGVLQFLNCNFINTESYTKGGIVSVNPSWNSQKLTEDGGLTTLAIHNCKFEYNFGVNEQLEDFHYYPYRSIYWSRSGYIAFINQISPINLEISNNIVTQFYKSHYYDIYENNQFIQAKYNEISVKQSDQKSYGTAIVIISMVGIQINSNNNLFIGCRYGYLGGIYHLSSAAVYFNDMYSAYINSFAFYGGMLYCEGCQQISIENTTYDNLQDSGGFAFIYGNRTAVKLSITDSSFTSVNSSQNINDTLKIAKLIDSLYDGGGVIFIQGPDLEIELGNNVFKKISTIKSGGLLFAQSTNELILTFQNQNIVNAFATEQGAVMYAESLQQVLTATFEDNVVLCKEEVNSDQIKSFLADQKRPGSESYHAFQFITFLDSTLTSKRNKISNCGITNYSSEGTQYIGSGGVYNLDGKKGFLTFEDSFSNYSNNSAYYGGVYQCGQCALNLNSNLYSNQVLIEDLGGLLFTVISSYEFSFLSNQVKFYDIYVDVDQQNYNDNDKLTNDNIYQLMYVKQINTVIIKDNTINGYLDLGVLKYLKDYKKEFRTILFNESIVYKFQGLISVEDTKITTLKSNVIQNISINNYGVVKISNCKSFSDENSIYENNTALNGAGMTLKQVNGNMTSNHFIGNSAQYGGSIQILDFTVIYMSDLKFQYSYSSNEAGCILIKKLNPSIQSGTLISLWYSEFSDSYAEKEGGVFRLEDKNLELDFQMNTVYRSGTSQSFLVGSGGVIFGAQYKQLSIINNVIKSSKAYEGIFITSTSKSSQINMENNLFYCQEYSKAKSKIYLNLNGGISKYKSAFSFQNLNTSYSTKNQFKYCYDSYSGGAISLFNSQLQDEGSTFQMNSAIFGGAVQVSLSNLTLNGTQFIENYGQDGGAISIDNLGYLNVIFLINQISVSIAYSVKIKLQKRGELQILLQNHTLSSAIQYSEEIKQLKTLLLMSQNLVKTYTRQVQTALKYNCRGGFIHAIMSSNLTVINSIFQYGYTLYGGSMYVSGGSMKVDKIPQAGGSIFCVDCGNFYITNIISSTFSNSYSQSAGGAVYLNNQFRVLFQANTLNSNYARTQGGGLYMDCLTPFDCKYNMLDTNKFWNNFANSSGGGIYWSDVQPTLVSGSSYEFKENKALIYADDIGSYPQKLVSLTQEQYQAQLLRSSGNQKLDSTRRLRDLQVSNSPTSSSQDSQRSGDALPTMYIGLADAMGQIVGTESSKKLDVSLKGTLSNGSNSMKYSATIAGTTTFYSINGVYALKDIVFTGAPGENYQLSFNSDGIDPDKPANKDSLNQSAQNSTAAVPEFDLKIGLRECQVGEKFTDAGACDQCPIEKSYSLVKMTEPGQCKTCPTGKAVCNGGSDIGPQPGYWRKNNVTSTFIKCFNFGACLGLVSPQNDPKGSCYTGYDGILCTDCDPGYSVTGSFQCGKCPEYAQNVFRIVAILIVGVVVIVFMIRSTLQGAADVKNITSVFQKILLNHIQLIVLTASFDFSWPQMVVNYFKTSETVGEASNQIFSIDCFLNEDKGYGLNDESSKNGQSAQKFGIRIFYIKLAMFGMLPFLLMLISSLFWFLLYHKSSDKEIRLTNCVDIDGDSRVKNDLEILCYTGEHNIWSMAVGLPSLIVWGLGIPLFAYILLLREHKSLDTLMTRQKYGFLYRGFKRRFYYWEIVITYRKIFLIFIQVFLVQQGVITQAMMVLLMLIFFMSINITKQPFQTKTLNELETLSLITSLLSIFCGVFFIVSVDSTDIESGQSTSDSQGKLIHKLNKYEMQLEAASVKEENEILREKYQDQMKQLSEMCDTGEILLNKRNLEKLLSHLSKDSLLKMIRRNKDSIDQSNISQQAQRIQRIKRTTQSQIEDSRILTQSVKQVGLRKKSNNKKCDYKQLQITSKEFAEKQTDCQSITQKHVKDKKKKSILKNSPKRILTQVDTEKSIILFNQLSNSRFNTESQRDDENIVLTDSGLMAEGEEGINHDFGNKSNHQPLYNQNQEDIIYSQMENEIAGSEYIPVKAKITKKKTGSQVQIKKENQIDQFIQKRKTQLAHQDNLQVVQKSKQRGPQKKKFKFLAESPREDNQYKKLRDEQLKSIDREINLKDEHFLTKEVDENPLKEKNYEVHPGKANKSFLSNSDEWECNQQAKNSSVEIQSRNTQSDLIINRNNQNKT</sequence>
<protein>
    <submittedName>
        <fullName evidence="4">Uncharacterized protein</fullName>
    </submittedName>
</protein>
<dbReference type="PANTHER" id="PTHR11319:SF35">
    <property type="entry name" value="OUTER MEMBRANE PROTEIN PMPC-RELATED"/>
    <property type="match status" value="1"/>
</dbReference>
<feature type="transmembrane region" description="Helical" evidence="3">
    <location>
        <begin position="2697"/>
        <end position="2723"/>
    </location>
</feature>
<feature type="transmembrane region" description="Helical" evidence="3">
    <location>
        <begin position="2523"/>
        <end position="2541"/>
    </location>
</feature>
<keyword evidence="3" id="KW-0472">Membrane</keyword>
<evidence type="ECO:0000256" key="3">
    <source>
        <dbReference type="SAM" id="Phobius"/>
    </source>
</evidence>
<dbReference type="Proteomes" id="UP000039865">
    <property type="component" value="Unassembled WGS sequence"/>
</dbReference>
<feature type="transmembrane region" description="Helical" evidence="3">
    <location>
        <begin position="2807"/>
        <end position="2829"/>
    </location>
</feature>
<keyword evidence="1" id="KW-0175">Coiled coil</keyword>
<feature type="region of interest" description="Disordered" evidence="2">
    <location>
        <begin position="3221"/>
        <end position="3249"/>
    </location>
</feature>
<proteinExistence type="predicted"/>
<dbReference type="InterPro" id="IPR009030">
    <property type="entry name" value="Growth_fac_rcpt_cys_sf"/>
</dbReference>
<evidence type="ECO:0000313" key="5">
    <source>
        <dbReference type="Proteomes" id="UP000039865"/>
    </source>
</evidence>
<feature type="transmembrane region" description="Helical" evidence="3">
    <location>
        <begin position="2634"/>
        <end position="2659"/>
    </location>
</feature>
<dbReference type="SUPFAM" id="SSF57184">
    <property type="entry name" value="Growth factor receptor domain"/>
    <property type="match status" value="1"/>
</dbReference>
<keyword evidence="3" id="KW-0812">Transmembrane</keyword>
<evidence type="ECO:0000256" key="1">
    <source>
        <dbReference type="SAM" id="Coils"/>
    </source>
</evidence>
<keyword evidence="3" id="KW-1133">Transmembrane helix</keyword>
<dbReference type="CDD" id="cd00064">
    <property type="entry name" value="FU"/>
    <property type="match status" value="1"/>
</dbReference>
<feature type="transmembrane region" description="Helical" evidence="3">
    <location>
        <begin position="2749"/>
        <end position="2770"/>
    </location>
</feature>
<dbReference type="SUPFAM" id="SSF51126">
    <property type="entry name" value="Pectin lyase-like"/>
    <property type="match status" value="1"/>
</dbReference>
<dbReference type="InterPro" id="IPR011050">
    <property type="entry name" value="Pectin_lyase_fold/virulence"/>
</dbReference>
<reference evidence="4 5" key="1">
    <citation type="submission" date="2014-06" db="EMBL/GenBank/DDBJ databases">
        <authorList>
            <person name="Swart Estienne"/>
        </authorList>
    </citation>
    <scope>NUCLEOTIDE SEQUENCE [LARGE SCALE GENOMIC DNA]</scope>
    <source>
        <strain evidence="4 5">130c</strain>
    </source>
</reference>